<gene>
    <name evidence="6" type="primary">trxA_86</name>
    <name evidence="6" type="ORF">SDC9_207475</name>
</gene>
<dbReference type="Gene3D" id="3.40.30.10">
    <property type="entry name" value="Glutaredoxin"/>
    <property type="match status" value="1"/>
</dbReference>
<dbReference type="PANTHER" id="PTHR45663:SF11">
    <property type="entry name" value="GEO12009P1"/>
    <property type="match status" value="1"/>
</dbReference>
<evidence type="ECO:0000256" key="4">
    <source>
        <dbReference type="ARBA" id="ARBA00023284"/>
    </source>
</evidence>
<dbReference type="PROSITE" id="PS51352">
    <property type="entry name" value="THIOREDOXIN_2"/>
    <property type="match status" value="1"/>
</dbReference>
<dbReference type="InterPro" id="IPR005746">
    <property type="entry name" value="Thioredoxin"/>
</dbReference>
<evidence type="ECO:0000313" key="6">
    <source>
        <dbReference type="EMBL" id="MPN59753.1"/>
    </source>
</evidence>
<reference evidence="6" key="1">
    <citation type="submission" date="2019-08" db="EMBL/GenBank/DDBJ databases">
        <authorList>
            <person name="Kucharzyk K."/>
            <person name="Murdoch R.W."/>
            <person name="Higgins S."/>
            <person name="Loffler F."/>
        </authorList>
    </citation>
    <scope>NUCLEOTIDE SEQUENCE</scope>
</reference>
<keyword evidence="3" id="KW-1015">Disulfide bond</keyword>
<keyword evidence="1" id="KW-0813">Transport</keyword>
<dbReference type="SUPFAM" id="SSF52833">
    <property type="entry name" value="Thioredoxin-like"/>
    <property type="match status" value="1"/>
</dbReference>
<dbReference type="PANTHER" id="PTHR45663">
    <property type="entry name" value="GEO12009P1"/>
    <property type="match status" value="1"/>
</dbReference>
<sequence>MIELTKENYEQEVKAGGVVFVDFWSPKCGPCMELLPEVHAWADQNEGRAKFCTLDTTGNKRMAMAQGVMGVPTFLFYKDGEKVAEFSKDDITMEAVKAKLEELLA</sequence>
<dbReference type="AlphaFoldDB" id="A0A645JJE2"/>
<evidence type="ECO:0000256" key="2">
    <source>
        <dbReference type="ARBA" id="ARBA00022982"/>
    </source>
</evidence>
<proteinExistence type="predicted"/>
<protein>
    <submittedName>
        <fullName evidence="6">Thioredoxin</fullName>
    </submittedName>
</protein>
<keyword evidence="2" id="KW-0249">Electron transport</keyword>
<dbReference type="GO" id="GO:0015035">
    <property type="term" value="F:protein-disulfide reductase activity"/>
    <property type="evidence" value="ECO:0007669"/>
    <property type="project" value="InterPro"/>
</dbReference>
<dbReference type="GO" id="GO:0045454">
    <property type="term" value="P:cell redox homeostasis"/>
    <property type="evidence" value="ECO:0007669"/>
    <property type="project" value="TreeGrafter"/>
</dbReference>
<evidence type="ECO:0000256" key="3">
    <source>
        <dbReference type="ARBA" id="ARBA00023157"/>
    </source>
</evidence>
<dbReference type="PIRSF" id="PIRSF000077">
    <property type="entry name" value="Thioredoxin"/>
    <property type="match status" value="1"/>
</dbReference>
<evidence type="ECO:0000259" key="5">
    <source>
        <dbReference type="PROSITE" id="PS51352"/>
    </source>
</evidence>
<name>A0A645JJE2_9ZZZZ</name>
<dbReference type="InterPro" id="IPR013766">
    <property type="entry name" value="Thioredoxin_domain"/>
</dbReference>
<dbReference type="CDD" id="cd02947">
    <property type="entry name" value="TRX_family"/>
    <property type="match status" value="1"/>
</dbReference>
<keyword evidence="4" id="KW-0676">Redox-active center</keyword>
<dbReference type="Pfam" id="PF00085">
    <property type="entry name" value="Thioredoxin"/>
    <property type="match status" value="1"/>
</dbReference>
<feature type="domain" description="Thioredoxin" evidence="5">
    <location>
        <begin position="1"/>
        <end position="105"/>
    </location>
</feature>
<organism evidence="6">
    <name type="scientific">bioreactor metagenome</name>
    <dbReference type="NCBI Taxonomy" id="1076179"/>
    <lineage>
        <taxon>unclassified sequences</taxon>
        <taxon>metagenomes</taxon>
        <taxon>ecological metagenomes</taxon>
    </lineage>
</organism>
<comment type="caution">
    <text evidence="6">The sequence shown here is derived from an EMBL/GenBank/DDBJ whole genome shotgun (WGS) entry which is preliminary data.</text>
</comment>
<dbReference type="InterPro" id="IPR036249">
    <property type="entry name" value="Thioredoxin-like_sf"/>
</dbReference>
<accession>A0A645JJE2</accession>
<dbReference type="EMBL" id="VSSQ01134118">
    <property type="protein sequence ID" value="MPN59753.1"/>
    <property type="molecule type" value="Genomic_DNA"/>
</dbReference>
<dbReference type="GO" id="GO:0005829">
    <property type="term" value="C:cytosol"/>
    <property type="evidence" value="ECO:0007669"/>
    <property type="project" value="TreeGrafter"/>
</dbReference>
<evidence type="ECO:0000256" key="1">
    <source>
        <dbReference type="ARBA" id="ARBA00022448"/>
    </source>
</evidence>